<evidence type="ECO:0000256" key="7">
    <source>
        <dbReference type="ARBA" id="ARBA00023141"/>
    </source>
</evidence>
<keyword evidence="6" id="KW-0808">Transferase</keyword>
<evidence type="ECO:0000256" key="4">
    <source>
        <dbReference type="ARBA" id="ARBA00022490"/>
    </source>
</evidence>
<dbReference type="UniPathway" id="UPA00053">
    <property type="reaction ID" value="UER00089"/>
</dbReference>
<dbReference type="PIRSF" id="PIRSF000505">
    <property type="entry name" value="EPSPS"/>
    <property type="match status" value="1"/>
</dbReference>
<keyword evidence="5" id="KW-0028">Amino-acid biosynthesis</keyword>
<evidence type="ECO:0000256" key="3">
    <source>
        <dbReference type="ARBA" id="ARBA00012450"/>
    </source>
</evidence>
<evidence type="ECO:0000259" key="9">
    <source>
        <dbReference type="Pfam" id="PF00275"/>
    </source>
</evidence>
<dbReference type="NCBIfam" id="TIGR01356">
    <property type="entry name" value="aroA"/>
    <property type="match status" value="1"/>
</dbReference>
<evidence type="ECO:0000313" key="10">
    <source>
        <dbReference type="EMBL" id="SUZ74813.1"/>
    </source>
</evidence>
<name>A0A381QAX2_9ZZZZ</name>
<dbReference type="InterPro" id="IPR023193">
    <property type="entry name" value="EPSP_synthase_CS"/>
</dbReference>
<dbReference type="Gene3D" id="3.65.10.10">
    <property type="entry name" value="Enolpyruvate transferase domain"/>
    <property type="match status" value="2"/>
</dbReference>
<dbReference type="AlphaFoldDB" id="A0A381QAX2"/>
<reference evidence="10" key="1">
    <citation type="submission" date="2018-05" db="EMBL/GenBank/DDBJ databases">
        <authorList>
            <person name="Lanie J.A."/>
            <person name="Ng W.-L."/>
            <person name="Kazmierczak K.M."/>
            <person name="Andrzejewski T.M."/>
            <person name="Davidsen T.M."/>
            <person name="Wayne K.J."/>
            <person name="Tettelin H."/>
            <person name="Glass J.I."/>
            <person name="Rusch D."/>
            <person name="Podicherti R."/>
            <person name="Tsui H.-C.T."/>
            <person name="Winkler M.E."/>
        </authorList>
    </citation>
    <scope>NUCLEOTIDE SEQUENCE</scope>
</reference>
<dbReference type="PANTHER" id="PTHR21090:SF5">
    <property type="entry name" value="PENTAFUNCTIONAL AROM POLYPEPTIDE"/>
    <property type="match status" value="1"/>
</dbReference>
<dbReference type="GO" id="GO:0008652">
    <property type="term" value="P:amino acid biosynthetic process"/>
    <property type="evidence" value="ECO:0007669"/>
    <property type="project" value="UniProtKB-KW"/>
</dbReference>
<dbReference type="EC" id="2.5.1.19" evidence="3"/>
<dbReference type="EMBL" id="UINC01001223">
    <property type="protein sequence ID" value="SUZ74813.1"/>
    <property type="molecule type" value="Genomic_DNA"/>
</dbReference>
<keyword evidence="7" id="KW-0057">Aromatic amino acid biosynthesis</keyword>
<dbReference type="PANTHER" id="PTHR21090">
    <property type="entry name" value="AROM/DEHYDROQUINATE SYNTHASE"/>
    <property type="match status" value="1"/>
</dbReference>
<dbReference type="Pfam" id="PF00275">
    <property type="entry name" value="EPSP_synthase"/>
    <property type="match status" value="1"/>
</dbReference>
<evidence type="ECO:0000256" key="1">
    <source>
        <dbReference type="ARBA" id="ARBA00004811"/>
    </source>
</evidence>
<evidence type="ECO:0000256" key="2">
    <source>
        <dbReference type="ARBA" id="ARBA00009948"/>
    </source>
</evidence>
<dbReference type="SUPFAM" id="SSF55205">
    <property type="entry name" value="EPT/RTPC-like"/>
    <property type="match status" value="1"/>
</dbReference>
<dbReference type="GO" id="GO:0003866">
    <property type="term" value="F:3-phosphoshikimate 1-carboxyvinyltransferase activity"/>
    <property type="evidence" value="ECO:0007669"/>
    <property type="project" value="UniProtKB-EC"/>
</dbReference>
<dbReference type="FunFam" id="3.65.10.10:FF:000005">
    <property type="entry name" value="3-phosphoshikimate 1-carboxyvinyltransferase"/>
    <property type="match status" value="1"/>
</dbReference>
<dbReference type="PROSITE" id="PS00885">
    <property type="entry name" value="EPSP_SYNTHASE_2"/>
    <property type="match status" value="1"/>
</dbReference>
<comment type="similarity">
    <text evidence="2">Belongs to the EPSP synthase family.</text>
</comment>
<dbReference type="InterPro" id="IPR013792">
    <property type="entry name" value="RNA3'P_cycl/enolpyr_Trfase_a/b"/>
</dbReference>
<proteinExistence type="inferred from homology"/>
<feature type="domain" description="Enolpyruvate transferase" evidence="9">
    <location>
        <begin position="16"/>
        <end position="436"/>
    </location>
</feature>
<dbReference type="PROSITE" id="PS00104">
    <property type="entry name" value="EPSP_SYNTHASE_1"/>
    <property type="match status" value="1"/>
</dbReference>
<gene>
    <name evidence="10" type="ORF">METZ01_LOCUS27667</name>
</gene>
<dbReference type="InterPro" id="IPR006264">
    <property type="entry name" value="EPSP_synthase"/>
</dbReference>
<accession>A0A381QAX2</accession>
<organism evidence="10">
    <name type="scientific">marine metagenome</name>
    <dbReference type="NCBI Taxonomy" id="408172"/>
    <lineage>
        <taxon>unclassified sequences</taxon>
        <taxon>metagenomes</taxon>
        <taxon>ecological metagenomes</taxon>
    </lineage>
</organism>
<evidence type="ECO:0000256" key="8">
    <source>
        <dbReference type="ARBA" id="ARBA00044633"/>
    </source>
</evidence>
<keyword evidence="4" id="KW-0963">Cytoplasm</keyword>
<comment type="pathway">
    <text evidence="1">Metabolic intermediate biosynthesis; chorismate biosynthesis; chorismate from D-erythrose 4-phosphate and phosphoenolpyruvate: step 6/7.</text>
</comment>
<dbReference type="CDD" id="cd01556">
    <property type="entry name" value="EPSP_synthase"/>
    <property type="match status" value="1"/>
</dbReference>
<dbReference type="GO" id="GO:0009073">
    <property type="term" value="P:aromatic amino acid family biosynthetic process"/>
    <property type="evidence" value="ECO:0007669"/>
    <property type="project" value="UniProtKB-KW"/>
</dbReference>
<comment type="catalytic activity">
    <reaction evidence="8">
        <text>3-phosphoshikimate + phosphoenolpyruvate = 5-O-(1-carboxyvinyl)-3-phosphoshikimate + phosphate</text>
        <dbReference type="Rhea" id="RHEA:21256"/>
        <dbReference type="ChEBI" id="CHEBI:43474"/>
        <dbReference type="ChEBI" id="CHEBI:57701"/>
        <dbReference type="ChEBI" id="CHEBI:58702"/>
        <dbReference type="ChEBI" id="CHEBI:145989"/>
        <dbReference type="EC" id="2.5.1.19"/>
    </reaction>
    <physiologicalReaction direction="left-to-right" evidence="8">
        <dbReference type="Rhea" id="RHEA:21257"/>
    </physiologicalReaction>
</comment>
<evidence type="ECO:0000256" key="6">
    <source>
        <dbReference type="ARBA" id="ARBA00022679"/>
    </source>
</evidence>
<sequence length="444" mass="46150">MSTAAPSSPSRGISRPVSLGGILSVPGDKSISHRSMLLNAIARGAALVQGLSGGDDVISTMRCLQAMGVSIDPAGAPGSYTVTGQGPQLNEPSDILDTGNSGTSMRLLSGILASQPFVSVITGDASLRGRPMRRIVQPLKQMGAQIMGRQDDSLAPLVVRGGGLQGIEYDLPMASAQVKSAIMLAGLSATGNTVIHQPALSRDHTERMVLAMGGKIEENGLDLVIHPAELKAVDITVPGDISSAAFWMVAGLCHPDAHILIRGVGLNPSRTGIVDVLFEMGAGDSLQLVDQRIEGGEPVADILVTSTELHGVEIGGDMIPRMLDEVPILAVAACFAAGDTVIRDATELRVKETDRIATTVGELTRLGANIEPREDGMVIHGRPSGKGGLTGADCESRGDHRLAMSMAVAGLLASGETTVHGAADTSVSYPDFWQDLDLLLQDAR</sequence>
<dbReference type="InterPro" id="IPR036968">
    <property type="entry name" value="Enolpyruvate_Tfrase_sf"/>
</dbReference>
<dbReference type="InterPro" id="IPR001986">
    <property type="entry name" value="Enolpyruvate_Tfrase_dom"/>
</dbReference>
<evidence type="ECO:0000256" key="5">
    <source>
        <dbReference type="ARBA" id="ARBA00022605"/>
    </source>
</evidence>
<protein>
    <recommendedName>
        <fullName evidence="3">3-phosphoshikimate 1-carboxyvinyltransferase</fullName>
        <ecNumber evidence="3">2.5.1.19</ecNumber>
    </recommendedName>
</protein>
<dbReference type="GO" id="GO:0009423">
    <property type="term" value="P:chorismate biosynthetic process"/>
    <property type="evidence" value="ECO:0007669"/>
    <property type="project" value="UniProtKB-UniPathway"/>
</dbReference>
<dbReference type="HAMAP" id="MF_00210">
    <property type="entry name" value="EPSP_synth"/>
    <property type="match status" value="1"/>
</dbReference>